<feature type="region of interest" description="Disordered" evidence="1">
    <location>
        <begin position="1"/>
        <end position="81"/>
    </location>
</feature>
<feature type="region of interest" description="Disordered" evidence="1">
    <location>
        <begin position="430"/>
        <end position="450"/>
    </location>
</feature>
<organism evidence="2 3">
    <name type="scientific">Botrytis porri</name>
    <dbReference type="NCBI Taxonomy" id="87229"/>
    <lineage>
        <taxon>Eukaryota</taxon>
        <taxon>Fungi</taxon>
        <taxon>Dikarya</taxon>
        <taxon>Ascomycota</taxon>
        <taxon>Pezizomycotina</taxon>
        <taxon>Leotiomycetes</taxon>
        <taxon>Helotiales</taxon>
        <taxon>Sclerotiniaceae</taxon>
        <taxon>Botrytis</taxon>
    </lineage>
</organism>
<proteinExistence type="predicted"/>
<dbReference type="EMBL" id="PQXO01000393">
    <property type="protein sequence ID" value="TGO85461.1"/>
    <property type="molecule type" value="Genomic_DNA"/>
</dbReference>
<feature type="compositionally biased region" description="Polar residues" evidence="1">
    <location>
        <begin position="109"/>
        <end position="132"/>
    </location>
</feature>
<reference evidence="2 3" key="1">
    <citation type="submission" date="2017-12" db="EMBL/GenBank/DDBJ databases">
        <title>Comparative genomics of Botrytis spp.</title>
        <authorList>
            <person name="Valero-Jimenez C.A."/>
            <person name="Tapia P."/>
            <person name="Veloso J."/>
            <person name="Silva-Moreno E."/>
            <person name="Staats M."/>
            <person name="Valdes J.H."/>
            <person name="Van Kan J.A.L."/>
        </authorList>
    </citation>
    <scope>NUCLEOTIDE SEQUENCE [LARGE SCALE GENOMIC DNA]</scope>
    <source>
        <strain evidence="2 3">MUCL3349</strain>
    </source>
</reference>
<dbReference type="Proteomes" id="UP000297280">
    <property type="component" value="Unassembled WGS sequence"/>
</dbReference>
<feature type="compositionally biased region" description="Basic and acidic residues" evidence="1">
    <location>
        <begin position="46"/>
        <end position="62"/>
    </location>
</feature>
<evidence type="ECO:0000313" key="2">
    <source>
        <dbReference type="EMBL" id="TGO85461.1"/>
    </source>
</evidence>
<sequence length="813" mass="92668">MPPTKRPLAGADTNAILPPQKKHQQKDVTAERSMPSNGTEDVLIQRLRDNEGHVAAKDSGKAERRKSARIDAAEQSAKITERREEGLKELWTVKNKALASPSAPIAEKSSATSSRNTAAVPSQSSHGHQINYRTKDSSKLRALLRDWRVMQPQEVESMDRMAMIERLERYEMRGYGDDYESLTCDQLSILLSARLLPCNGVIKAARIERLRYDDALDRDNGNMEERNEEGEKSYQDLEVSGLRTLMDLRQQGRKVKSVCEDSELIDWLEADDEKLAQKKKVEVSTLMGSEISAELERWEKKLADTRVNLESKIGHILPAQVPTVESSKYDVPVVTKKTGDRETLNYDPKKTNWGLFSAWELCEIAKEKGAPGYGTKDAMIKWLETGILEYEDMHIESLREQCWKRLIPQYSNDDKAALIEKLRILDKYDKDSEEKPAQEASEAIDADNIEEDSVEQDDEMLLIAEPSTSGTVSSDSIYAQKDNSMLRVLLRDRHLQTSGTREEMIHRLETSPYNYESYTSEELSLILKDRQLTNASYGSKEIKIERLKNSDEALYDSAKSEDTQLYVQLKLEEKFIKDKEQALEALSDPNVSYEKLDSSAIREVATALEGRDRTAMRDAIDKLTASLETRKEEYSKAKEELEKSIGHPVLDIAMVMGRNNAIMKRDHEIVNSYQPVHKPGPVCDYNWKDSHWAGRSERELRDMCQRQGMQGWGTKATCIKWLETGSVEYEDLSATSLEIMCSKRGIKYKSGTKRLDLAVKLRETDEKESTYRDLGIMALKKMYKERGMKTASGETKQGLITKLRVADERTRRL</sequence>
<keyword evidence="3" id="KW-1185">Reference proteome</keyword>
<accession>A0A4Z1KH94</accession>
<name>A0A4Z1KH94_9HELO</name>
<comment type="caution">
    <text evidence="2">The sequence shown here is derived from an EMBL/GenBank/DDBJ whole genome shotgun (WGS) entry which is preliminary data.</text>
</comment>
<evidence type="ECO:0000313" key="3">
    <source>
        <dbReference type="Proteomes" id="UP000297280"/>
    </source>
</evidence>
<feature type="region of interest" description="Disordered" evidence="1">
    <location>
        <begin position="99"/>
        <end position="134"/>
    </location>
</feature>
<gene>
    <name evidence="2" type="ORF">BPOR_0394g00060</name>
</gene>
<protein>
    <recommendedName>
        <fullName evidence="4">SAP domain-containing protein</fullName>
    </recommendedName>
</protein>
<evidence type="ECO:0000256" key="1">
    <source>
        <dbReference type="SAM" id="MobiDB-lite"/>
    </source>
</evidence>
<dbReference type="OrthoDB" id="3509703at2759"/>
<dbReference type="AlphaFoldDB" id="A0A4Z1KH94"/>
<evidence type="ECO:0008006" key="4">
    <source>
        <dbReference type="Google" id="ProtNLM"/>
    </source>
</evidence>